<dbReference type="SUPFAM" id="SSF53254">
    <property type="entry name" value="Phosphoglycerate mutase-like"/>
    <property type="match status" value="1"/>
</dbReference>
<dbReference type="InterPro" id="IPR013078">
    <property type="entry name" value="His_Pase_superF_clade-1"/>
</dbReference>
<dbReference type="Proteomes" id="UP001303324">
    <property type="component" value="Chromosome"/>
</dbReference>
<name>A0ABY9VMD3_9BACI</name>
<dbReference type="CDD" id="cd07067">
    <property type="entry name" value="HP_PGM_like"/>
    <property type="match status" value="1"/>
</dbReference>
<keyword evidence="3" id="KW-0378">Hydrolase</keyword>
<keyword evidence="4" id="KW-1185">Reference proteome</keyword>
<dbReference type="GO" id="GO:0016787">
    <property type="term" value="F:hydrolase activity"/>
    <property type="evidence" value="ECO:0007669"/>
    <property type="project" value="UniProtKB-KW"/>
</dbReference>
<evidence type="ECO:0000256" key="1">
    <source>
        <dbReference type="ARBA" id="ARBA00023152"/>
    </source>
</evidence>
<dbReference type="EMBL" id="CP134494">
    <property type="protein sequence ID" value="WNF24888.1"/>
    <property type="molecule type" value="Genomic_DNA"/>
</dbReference>
<reference evidence="3 4" key="1">
    <citation type="submission" date="2023-09" db="EMBL/GenBank/DDBJ databases">
        <title>Microbial mechanism of fulvic acid promoting antimony reduction mineralization in rice fields.</title>
        <authorList>
            <person name="Chen G."/>
            <person name="Lan J."/>
        </authorList>
    </citation>
    <scope>NUCLEOTIDE SEQUENCE [LARGE SCALE GENOMIC DNA]</scope>
    <source>
        <strain evidence="3 4">PS1</strain>
    </source>
</reference>
<keyword evidence="2" id="KW-0413">Isomerase</keyword>
<dbReference type="Pfam" id="PF00300">
    <property type="entry name" value="His_Phos_1"/>
    <property type="match status" value="1"/>
</dbReference>
<proteinExistence type="predicted"/>
<dbReference type="PIRSF" id="PIRSF000709">
    <property type="entry name" value="6PFK_2-Ptase"/>
    <property type="match status" value="1"/>
</dbReference>
<keyword evidence="1" id="KW-0324">Glycolysis</keyword>
<evidence type="ECO:0000256" key="2">
    <source>
        <dbReference type="ARBA" id="ARBA00023235"/>
    </source>
</evidence>
<dbReference type="InterPro" id="IPR029033">
    <property type="entry name" value="His_PPase_superfam"/>
</dbReference>
<dbReference type="SMART" id="SM00855">
    <property type="entry name" value="PGAM"/>
    <property type="match status" value="1"/>
</dbReference>
<protein>
    <submittedName>
        <fullName evidence="3">Histidine phosphatase family protein</fullName>
        <ecNumber evidence="3">3.1.3.-</ecNumber>
    </submittedName>
</protein>
<dbReference type="RefSeq" id="WP_311075911.1">
    <property type="nucleotide sequence ID" value="NZ_CP134494.1"/>
</dbReference>
<gene>
    <name evidence="3" type="ORF">RH061_10555</name>
</gene>
<dbReference type="PANTHER" id="PTHR48100">
    <property type="entry name" value="BROAD-SPECIFICITY PHOSPHATASE YOR283W-RELATED"/>
    <property type="match status" value="1"/>
</dbReference>
<organism evidence="3 4">
    <name type="scientific">Mesobacillus jeotgali</name>
    <dbReference type="NCBI Taxonomy" id="129985"/>
    <lineage>
        <taxon>Bacteria</taxon>
        <taxon>Bacillati</taxon>
        <taxon>Bacillota</taxon>
        <taxon>Bacilli</taxon>
        <taxon>Bacillales</taxon>
        <taxon>Bacillaceae</taxon>
        <taxon>Mesobacillus</taxon>
    </lineage>
</organism>
<accession>A0ABY9VMD3</accession>
<sequence length="208" mass="23747">MIKLYIARHGETSWNTEKRMQGWLDSDLTDYGIKNAESLGVRLKEIEFEVIYSSPSGRTKSTAELVIGGREIPIIFDNQLREMNLGSWEGQTLDTIKETNPIEIDHFWNAPDLFVPVGGESFIEVRERALEILRRIKNDHKSGNILVVTHTVMIKALFTVFKDSSIDQLWGPPYIHDTSLSVVEIDQEQYRIILEGDISHKTPVPVNP</sequence>
<dbReference type="InterPro" id="IPR001345">
    <property type="entry name" value="PG/BPGM_mutase_AS"/>
</dbReference>
<dbReference type="PROSITE" id="PS00175">
    <property type="entry name" value="PG_MUTASE"/>
    <property type="match status" value="1"/>
</dbReference>
<evidence type="ECO:0000313" key="4">
    <source>
        <dbReference type="Proteomes" id="UP001303324"/>
    </source>
</evidence>
<evidence type="ECO:0000313" key="3">
    <source>
        <dbReference type="EMBL" id="WNF24888.1"/>
    </source>
</evidence>
<dbReference type="InterPro" id="IPR050275">
    <property type="entry name" value="PGM_Phosphatase"/>
</dbReference>
<dbReference type="PANTHER" id="PTHR48100:SF1">
    <property type="entry name" value="HISTIDINE PHOSPHATASE FAMILY PROTEIN-RELATED"/>
    <property type="match status" value="1"/>
</dbReference>
<dbReference type="EC" id="3.1.3.-" evidence="3"/>
<dbReference type="Gene3D" id="3.40.50.1240">
    <property type="entry name" value="Phosphoglycerate mutase-like"/>
    <property type="match status" value="1"/>
</dbReference>